<evidence type="ECO:0000259" key="8">
    <source>
        <dbReference type="Pfam" id="PF04108"/>
    </source>
</evidence>
<name>A0A9P6LA29_9AGAM</name>
<dbReference type="PANTHER" id="PTHR28005:SF1">
    <property type="entry name" value="AUTOPHAGY-RELATED PROTEIN 17"/>
    <property type="match status" value="1"/>
</dbReference>
<keyword evidence="10" id="KW-1185">Reference proteome</keyword>
<dbReference type="GO" id="GO:0030295">
    <property type="term" value="F:protein kinase activator activity"/>
    <property type="evidence" value="ECO:0007669"/>
    <property type="project" value="TreeGrafter"/>
</dbReference>
<dbReference type="GO" id="GO:1990316">
    <property type="term" value="C:Atg1/ULK1 kinase complex"/>
    <property type="evidence" value="ECO:0007669"/>
    <property type="project" value="TreeGrafter"/>
</dbReference>
<sequence length="495" mass="55543">MSAQRLGNDDPHIVTLVLQSKRALQHGEQLCLRASQLSSSSARNAVEVLTLDARVKWLSNAVLEQLKLAAAVAKSIEQKRSQLHEQTKQWDTLRTERTNALEATLESLGSQLVPNDFHSSSDNSSIFGSPKSEAKEELIISSPDRSLASTLRVQPTVQPIDKSRWKTLRDFIDERAIEEVLETVEVERATLDDAMATTAEYSQTLVMMNTAVKSSLPQPSPLPSIEKILSSQADVSIEMARHLDSLTAHYDQMAAALKESEAGETFSEEDFQAMNKDANELQFILMELEDGLKAIEDSHDQLTRAAADFQQHIATHKAILDDLEELGDVMAQMLERQQIVENQFSESLHVLHERLITIEELQTQFAEYQLSYNKLVVEMGRRLRYREAAENVVRGMIDQLAAMTEEEREMRAAFNAEQGSNLPADLCLCVENMPTRWDIVPIEEQPFESISSEHREDYREILPTVDSELLAEAKEHIAKVEAMARMGAGTGSQSL</sequence>
<evidence type="ECO:0000256" key="4">
    <source>
        <dbReference type="ARBA" id="ARBA00023006"/>
    </source>
</evidence>
<feature type="coiled-coil region" evidence="7">
    <location>
        <begin position="358"/>
        <end position="406"/>
    </location>
</feature>
<dbReference type="PANTHER" id="PTHR28005">
    <property type="entry name" value="AUTOPHAGY-RELATED PROTEIN 17"/>
    <property type="match status" value="1"/>
</dbReference>
<reference evidence="9" key="2">
    <citation type="submission" date="2020-11" db="EMBL/GenBank/DDBJ databases">
        <authorList>
            <consortium name="DOE Joint Genome Institute"/>
            <person name="Kuo A."/>
            <person name="Miyauchi S."/>
            <person name="Kiss E."/>
            <person name="Drula E."/>
            <person name="Kohler A."/>
            <person name="Sanchez-Garcia M."/>
            <person name="Andreopoulos B."/>
            <person name="Barry K.W."/>
            <person name="Bonito G."/>
            <person name="Buee M."/>
            <person name="Carver A."/>
            <person name="Chen C."/>
            <person name="Cichocki N."/>
            <person name="Clum A."/>
            <person name="Culley D."/>
            <person name="Crous P.W."/>
            <person name="Fauchery L."/>
            <person name="Girlanda M."/>
            <person name="Hayes R."/>
            <person name="Keri Z."/>
            <person name="Labutti K."/>
            <person name="Lipzen A."/>
            <person name="Lombard V."/>
            <person name="Magnuson J."/>
            <person name="Maillard F."/>
            <person name="Morin E."/>
            <person name="Murat C."/>
            <person name="Nolan M."/>
            <person name="Ohm R."/>
            <person name="Pangilinan J."/>
            <person name="Pereira M."/>
            <person name="Perotto S."/>
            <person name="Peter M."/>
            <person name="Riley R."/>
            <person name="Sitrit Y."/>
            <person name="Stielow B."/>
            <person name="Szollosi G."/>
            <person name="Zifcakova L."/>
            <person name="Stursova M."/>
            <person name="Spatafora J.W."/>
            <person name="Tedersoo L."/>
            <person name="Vaario L.-M."/>
            <person name="Yamada A."/>
            <person name="Yan M."/>
            <person name="Wang P."/>
            <person name="Xu J."/>
            <person name="Bruns T."/>
            <person name="Baldrian P."/>
            <person name="Vilgalys R."/>
            <person name="Henrissat B."/>
            <person name="Grigoriev I.V."/>
            <person name="Hibbett D."/>
            <person name="Nagy L.G."/>
            <person name="Martin F.M."/>
        </authorList>
    </citation>
    <scope>NUCLEOTIDE SEQUENCE</scope>
    <source>
        <strain evidence="9">UH-Tt-Lm1</strain>
    </source>
</reference>
<accession>A0A9P6LA29</accession>
<comment type="function">
    <text evidence="6">Autophagy-specific protein that functions in response to autophagy-inducing signals as a scaffold to recruit other ATG proteins to organize preautophagosomal structure (PAS) formation. Modulates the timing and magnitude of the autophagy response, such as the size of the sequestering vesicles. Plays particularly a role in pexophagy and nucleophagy.</text>
</comment>
<protein>
    <recommendedName>
        <fullName evidence="2 6">Autophagy-related protein 17</fullName>
    </recommendedName>
</protein>
<evidence type="ECO:0000313" key="9">
    <source>
        <dbReference type="EMBL" id="KAF9790384.1"/>
    </source>
</evidence>
<dbReference type="Pfam" id="PF04108">
    <property type="entry name" value="ATG17_like"/>
    <property type="match status" value="1"/>
</dbReference>
<reference evidence="9" key="1">
    <citation type="journal article" date="2020" name="Nat. Commun.">
        <title>Large-scale genome sequencing of mycorrhizal fungi provides insights into the early evolution of symbiotic traits.</title>
        <authorList>
            <person name="Miyauchi S."/>
            <person name="Kiss E."/>
            <person name="Kuo A."/>
            <person name="Drula E."/>
            <person name="Kohler A."/>
            <person name="Sanchez-Garcia M."/>
            <person name="Morin E."/>
            <person name="Andreopoulos B."/>
            <person name="Barry K.W."/>
            <person name="Bonito G."/>
            <person name="Buee M."/>
            <person name="Carver A."/>
            <person name="Chen C."/>
            <person name="Cichocki N."/>
            <person name="Clum A."/>
            <person name="Culley D."/>
            <person name="Crous P.W."/>
            <person name="Fauchery L."/>
            <person name="Girlanda M."/>
            <person name="Hayes R.D."/>
            <person name="Keri Z."/>
            <person name="LaButti K."/>
            <person name="Lipzen A."/>
            <person name="Lombard V."/>
            <person name="Magnuson J."/>
            <person name="Maillard F."/>
            <person name="Murat C."/>
            <person name="Nolan M."/>
            <person name="Ohm R.A."/>
            <person name="Pangilinan J."/>
            <person name="Pereira M.F."/>
            <person name="Perotto S."/>
            <person name="Peter M."/>
            <person name="Pfister S."/>
            <person name="Riley R."/>
            <person name="Sitrit Y."/>
            <person name="Stielow J.B."/>
            <person name="Szollosi G."/>
            <person name="Zifcakova L."/>
            <person name="Stursova M."/>
            <person name="Spatafora J.W."/>
            <person name="Tedersoo L."/>
            <person name="Vaario L.M."/>
            <person name="Yamada A."/>
            <person name="Yan M."/>
            <person name="Wang P."/>
            <person name="Xu J."/>
            <person name="Bruns T."/>
            <person name="Baldrian P."/>
            <person name="Vilgalys R."/>
            <person name="Dunand C."/>
            <person name="Henrissat B."/>
            <person name="Grigoriev I.V."/>
            <person name="Hibbett D."/>
            <person name="Nagy L.G."/>
            <person name="Martin F.M."/>
        </authorList>
    </citation>
    <scope>NUCLEOTIDE SEQUENCE</scope>
    <source>
        <strain evidence="9">UH-Tt-Lm1</strain>
    </source>
</reference>
<comment type="subcellular location">
    <subcellularLocation>
        <location evidence="6">Cytoplasm</location>
    </subcellularLocation>
    <subcellularLocation>
        <location evidence="6">Preautophagosomal structure membrane</location>
        <topology evidence="6">Peripheral membrane protein</topology>
    </subcellularLocation>
</comment>
<dbReference type="InterPro" id="IPR045326">
    <property type="entry name" value="ATG17-like_dom"/>
</dbReference>
<proteinExistence type="inferred from homology"/>
<keyword evidence="7" id="KW-0175">Coiled coil</keyword>
<evidence type="ECO:0000256" key="7">
    <source>
        <dbReference type="SAM" id="Coils"/>
    </source>
</evidence>
<organism evidence="9 10">
    <name type="scientific">Thelephora terrestris</name>
    <dbReference type="NCBI Taxonomy" id="56493"/>
    <lineage>
        <taxon>Eukaryota</taxon>
        <taxon>Fungi</taxon>
        <taxon>Dikarya</taxon>
        <taxon>Basidiomycota</taxon>
        <taxon>Agaricomycotina</taxon>
        <taxon>Agaricomycetes</taxon>
        <taxon>Thelephorales</taxon>
        <taxon>Thelephoraceae</taxon>
        <taxon>Thelephora</taxon>
    </lineage>
</organism>
<dbReference type="EMBL" id="WIUZ02000002">
    <property type="protein sequence ID" value="KAF9790384.1"/>
    <property type="molecule type" value="Genomic_DNA"/>
</dbReference>
<dbReference type="GO" id="GO:0060090">
    <property type="term" value="F:molecular adaptor activity"/>
    <property type="evidence" value="ECO:0007669"/>
    <property type="project" value="TreeGrafter"/>
</dbReference>
<gene>
    <name evidence="9" type="ORF">BJ322DRAFT_1017108</name>
</gene>
<dbReference type="InterPro" id="IPR007240">
    <property type="entry name" value="Atg17"/>
</dbReference>
<keyword evidence="4 6" id="KW-0072">Autophagy</keyword>
<dbReference type="GO" id="GO:0034727">
    <property type="term" value="P:piecemeal microautophagy of the nucleus"/>
    <property type="evidence" value="ECO:0007669"/>
    <property type="project" value="TreeGrafter"/>
</dbReference>
<dbReference type="OrthoDB" id="1937984at2759"/>
<dbReference type="GO" id="GO:0000045">
    <property type="term" value="P:autophagosome assembly"/>
    <property type="evidence" value="ECO:0007669"/>
    <property type="project" value="TreeGrafter"/>
</dbReference>
<evidence type="ECO:0000256" key="1">
    <source>
        <dbReference type="ARBA" id="ARBA00006259"/>
    </source>
</evidence>
<keyword evidence="5" id="KW-0472">Membrane</keyword>
<keyword evidence="3 6" id="KW-0963">Cytoplasm</keyword>
<evidence type="ECO:0000256" key="6">
    <source>
        <dbReference type="RuleBase" id="RU368080"/>
    </source>
</evidence>
<evidence type="ECO:0000256" key="2">
    <source>
        <dbReference type="ARBA" id="ARBA00013806"/>
    </source>
</evidence>
<evidence type="ECO:0000313" key="10">
    <source>
        <dbReference type="Proteomes" id="UP000736335"/>
    </source>
</evidence>
<feature type="domain" description="Autophagy protein ATG17-like" evidence="8">
    <location>
        <begin position="24"/>
        <end position="420"/>
    </location>
</feature>
<dbReference type="GO" id="GO:0034045">
    <property type="term" value="C:phagophore assembly site membrane"/>
    <property type="evidence" value="ECO:0007669"/>
    <property type="project" value="UniProtKB-SubCell"/>
</dbReference>
<dbReference type="AlphaFoldDB" id="A0A9P6LA29"/>
<evidence type="ECO:0000256" key="5">
    <source>
        <dbReference type="ARBA" id="ARBA00023136"/>
    </source>
</evidence>
<evidence type="ECO:0000256" key="3">
    <source>
        <dbReference type="ARBA" id="ARBA00022490"/>
    </source>
</evidence>
<comment type="similarity">
    <text evidence="1 6">Belongs to the ATG17 family.</text>
</comment>
<dbReference type="Proteomes" id="UP000736335">
    <property type="component" value="Unassembled WGS sequence"/>
</dbReference>
<comment type="caution">
    <text evidence="9">The sequence shown here is derived from an EMBL/GenBank/DDBJ whole genome shotgun (WGS) entry which is preliminary data.</text>
</comment>
<dbReference type="GO" id="GO:0000422">
    <property type="term" value="P:autophagy of mitochondrion"/>
    <property type="evidence" value="ECO:0007669"/>
    <property type="project" value="TreeGrafter"/>
</dbReference>